<dbReference type="Gene3D" id="1.10.340.70">
    <property type="match status" value="1"/>
</dbReference>
<accession>A0AAD9URG2</accession>
<sequence>MNTFLRQYLSSRTFVEQFASRFIRHLKFEASILRQTKREQSEFLPKEVSNADKFRQLILTGGILNLSSSVDSRIPNLRNAIRTARKPRNRGYTYWKNLPIGHSHFRIESYSCWHRLKKGVVWLLRCKNRLRARTGKAGRPPSVSADPLVPSELQAAETAIVGFVQRKHFKEELKALESKGAVMKKSLIYLLEPFLDEEGIVQVGGRLRNAPLSEKARHPVIVPKNHRVSKLVVRRAHEFQNGHSGKEYVLALIRQKFWIVGARPLIKRVLKEFMVCRKLRGNPQVQRMADFPFDRVTPGKPPFSFVGVDCFGPFVVKRGRTQIKRYGCLFTCLTNLIVPIEKLDSLEADSFINGFVRFCARIGVPENVRSDNGTNFFAGEKELREAMGSWKDAGKVKAHLLQKEIKWGFNPPAASHMGKANQIGQEEHPRKNWPMGRVIQASPGKDGLVTTAQVRRRWSVFSRPAAKLCLLEALGDSM</sequence>
<dbReference type="InterPro" id="IPR036397">
    <property type="entry name" value="RNaseH_sf"/>
</dbReference>
<proteinExistence type="predicted"/>
<dbReference type="InterPro" id="IPR012337">
    <property type="entry name" value="RNaseH-like_sf"/>
</dbReference>
<dbReference type="InterPro" id="IPR040676">
    <property type="entry name" value="DUF5641"/>
</dbReference>
<dbReference type="Pfam" id="PF18701">
    <property type="entry name" value="DUF5641"/>
    <property type="match status" value="1"/>
</dbReference>
<protein>
    <recommendedName>
        <fullName evidence="1">DUF5641 domain-containing protein</fullName>
    </recommendedName>
</protein>
<gene>
    <name evidence="3" type="ORF">P5673_027385</name>
    <name evidence="2" type="ORF">P5673_033252</name>
</gene>
<organism evidence="2 4">
    <name type="scientific">Acropora cervicornis</name>
    <name type="common">Staghorn coral</name>
    <dbReference type="NCBI Taxonomy" id="6130"/>
    <lineage>
        <taxon>Eukaryota</taxon>
        <taxon>Metazoa</taxon>
        <taxon>Cnidaria</taxon>
        <taxon>Anthozoa</taxon>
        <taxon>Hexacorallia</taxon>
        <taxon>Scleractinia</taxon>
        <taxon>Astrocoeniina</taxon>
        <taxon>Acroporidae</taxon>
        <taxon>Acropora</taxon>
    </lineage>
</organism>
<evidence type="ECO:0000313" key="3">
    <source>
        <dbReference type="EMBL" id="KAK2551622.1"/>
    </source>
</evidence>
<reference evidence="2" key="2">
    <citation type="journal article" date="2023" name="Science">
        <title>Genomic signatures of disease resistance in endangered staghorn corals.</title>
        <authorList>
            <person name="Vollmer S.V."/>
            <person name="Selwyn J.D."/>
            <person name="Despard B.A."/>
            <person name="Roesel C.L."/>
        </authorList>
    </citation>
    <scope>NUCLEOTIDE SEQUENCE</scope>
    <source>
        <strain evidence="2">K2</strain>
    </source>
</reference>
<dbReference type="EMBL" id="JARQWQ010000230">
    <property type="protein sequence ID" value="KAK2546992.1"/>
    <property type="molecule type" value="Genomic_DNA"/>
</dbReference>
<feature type="domain" description="DUF5641" evidence="1">
    <location>
        <begin position="399"/>
        <end position="471"/>
    </location>
</feature>
<keyword evidence="4" id="KW-1185">Reference proteome</keyword>
<dbReference type="GO" id="GO:0003676">
    <property type="term" value="F:nucleic acid binding"/>
    <property type="evidence" value="ECO:0007669"/>
    <property type="project" value="InterPro"/>
</dbReference>
<dbReference type="PANTHER" id="PTHR47331:SF1">
    <property type="entry name" value="GAG-LIKE PROTEIN"/>
    <property type="match status" value="1"/>
</dbReference>
<dbReference type="EMBL" id="JARQWQ010000095">
    <property type="protein sequence ID" value="KAK2551622.1"/>
    <property type="molecule type" value="Genomic_DNA"/>
</dbReference>
<reference evidence="2" key="1">
    <citation type="journal article" date="2023" name="G3 (Bethesda)">
        <title>Whole genome assembly and annotation of the endangered Caribbean coral Acropora cervicornis.</title>
        <authorList>
            <person name="Selwyn J.D."/>
            <person name="Vollmer S.V."/>
        </authorList>
    </citation>
    <scope>NUCLEOTIDE SEQUENCE</scope>
    <source>
        <strain evidence="2">K2</strain>
    </source>
</reference>
<dbReference type="Proteomes" id="UP001249851">
    <property type="component" value="Unassembled WGS sequence"/>
</dbReference>
<dbReference type="Gene3D" id="3.30.420.10">
    <property type="entry name" value="Ribonuclease H-like superfamily/Ribonuclease H"/>
    <property type="match status" value="1"/>
</dbReference>
<name>A0AAD9URG2_ACRCE</name>
<evidence type="ECO:0000313" key="4">
    <source>
        <dbReference type="Proteomes" id="UP001249851"/>
    </source>
</evidence>
<dbReference type="PANTHER" id="PTHR47331">
    <property type="entry name" value="PHD-TYPE DOMAIN-CONTAINING PROTEIN"/>
    <property type="match status" value="1"/>
</dbReference>
<evidence type="ECO:0000313" key="2">
    <source>
        <dbReference type="EMBL" id="KAK2546992.1"/>
    </source>
</evidence>
<dbReference type="SUPFAM" id="SSF53098">
    <property type="entry name" value="Ribonuclease H-like"/>
    <property type="match status" value="1"/>
</dbReference>
<evidence type="ECO:0000259" key="1">
    <source>
        <dbReference type="Pfam" id="PF18701"/>
    </source>
</evidence>
<dbReference type="AlphaFoldDB" id="A0AAD9URG2"/>
<comment type="caution">
    <text evidence="2">The sequence shown here is derived from an EMBL/GenBank/DDBJ whole genome shotgun (WGS) entry which is preliminary data.</text>
</comment>